<evidence type="ECO:0000313" key="3">
    <source>
        <dbReference type="Proteomes" id="UP000675781"/>
    </source>
</evidence>
<evidence type="ECO:0000313" key="2">
    <source>
        <dbReference type="EMBL" id="MBR7832980.1"/>
    </source>
</evidence>
<evidence type="ECO:0000259" key="1">
    <source>
        <dbReference type="Pfam" id="PF13808"/>
    </source>
</evidence>
<feature type="domain" description="H repeat-associated protein N-terminal" evidence="1">
    <location>
        <begin position="22"/>
        <end position="112"/>
    </location>
</feature>
<dbReference type="EMBL" id="JAGSOG010000020">
    <property type="protein sequence ID" value="MBR7832980.1"/>
    <property type="molecule type" value="Genomic_DNA"/>
</dbReference>
<comment type="caution">
    <text evidence="2">The sequence shown here is derived from an EMBL/GenBank/DDBJ whole genome shotgun (WGS) entry which is preliminary data.</text>
</comment>
<gene>
    <name evidence="2" type="ORF">KDL01_06885</name>
</gene>
<dbReference type="RefSeq" id="WP_212527505.1">
    <property type="nucleotide sequence ID" value="NZ_JAGSOG010000020.1"/>
</dbReference>
<keyword evidence="3" id="KW-1185">Reference proteome</keyword>
<organism evidence="2 3">
    <name type="scientific">Actinospica durhamensis</name>
    <dbReference type="NCBI Taxonomy" id="1508375"/>
    <lineage>
        <taxon>Bacteria</taxon>
        <taxon>Bacillati</taxon>
        <taxon>Actinomycetota</taxon>
        <taxon>Actinomycetes</taxon>
        <taxon>Catenulisporales</taxon>
        <taxon>Actinospicaceae</taxon>
        <taxon>Actinospica</taxon>
    </lineage>
</organism>
<name>A0A941ILG3_9ACTN</name>
<accession>A0A941ILG3</accession>
<sequence length="148" mass="16190">MKRPAGKPVDEVVDTAAEGLLAALARVTDPRSRFGRHYPLAAVLALAACAVTCDANGFTAIAQWSADLTEHQCARFGLERGRYSGRIRTPSERTFRALLAVVEPGEQLEAVGRYVTHRLERAGMAKVPEYLATEREAPRRARACARRG</sequence>
<reference evidence="2" key="1">
    <citation type="submission" date="2021-04" db="EMBL/GenBank/DDBJ databases">
        <title>Genome based classification of Actinospica acidithermotolerans sp. nov., an actinobacterium isolated from an Indonesian hot spring.</title>
        <authorList>
            <person name="Kusuma A.B."/>
            <person name="Putra K.E."/>
            <person name="Nafisah S."/>
            <person name="Loh J."/>
            <person name="Nouioui I."/>
            <person name="Goodfellow M."/>
        </authorList>
    </citation>
    <scope>NUCLEOTIDE SEQUENCE</scope>
    <source>
        <strain evidence="2">CSCA 57</strain>
    </source>
</reference>
<protein>
    <submittedName>
        <fullName evidence="2">Transposase family protein</fullName>
    </submittedName>
</protein>
<dbReference type="Pfam" id="PF13808">
    <property type="entry name" value="DDE_Tnp_1_assoc"/>
    <property type="match status" value="1"/>
</dbReference>
<dbReference type="Proteomes" id="UP000675781">
    <property type="component" value="Unassembled WGS sequence"/>
</dbReference>
<dbReference type="InterPro" id="IPR032806">
    <property type="entry name" value="YbfD_N"/>
</dbReference>
<proteinExistence type="predicted"/>
<dbReference type="AlphaFoldDB" id="A0A941ILG3"/>